<organism evidence="15">
    <name type="scientific">freshwater metagenome</name>
    <dbReference type="NCBI Taxonomy" id="449393"/>
    <lineage>
        <taxon>unclassified sequences</taxon>
        <taxon>metagenomes</taxon>
        <taxon>ecological metagenomes</taxon>
    </lineage>
</organism>
<dbReference type="GO" id="GO:0005886">
    <property type="term" value="C:plasma membrane"/>
    <property type="evidence" value="ECO:0007669"/>
    <property type="project" value="UniProtKB-SubCell"/>
</dbReference>
<comment type="catalytic activity">
    <reaction evidence="1">
        <text>ATP + protein L-histidine = ADP + protein N-phospho-L-histidine.</text>
        <dbReference type="EC" id="2.7.13.3"/>
    </reaction>
</comment>
<dbReference type="Pfam" id="PF00512">
    <property type="entry name" value="HisKA"/>
    <property type="match status" value="1"/>
</dbReference>
<proteinExistence type="predicted"/>
<evidence type="ECO:0000256" key="1">
    <source>
        <dbReference type="ARBA" id="ARBA00000085"/>
    </source>
</evidence>
<dbReference type="InterPro" id="IPR029151">
    <property type="entry name" value="Sensor-like_sf"/>
</dbReference>
<sequence>MKSRLVGALLTVATLILVVFSIPLASFVAKVERERLVTALERDAFILAGHAKETLNTTAGAVLPSLQPFVDSYGKASDVRIVVTNATGLTIATNDSTITFGTDFTNRPEVAGALKGQPAVGERDSKTLGERMLYVAVPVLLGDSVIGVVRLSHPKSQVDKAVQDRMMGILLVGAFTLAAAVCVAIPLALTIARPIGRLTRSTELLAEGDFSVRANDSSGPPEVRELSRSFNAMAGRLGLMIENQRHFSGAVSHQLRTPLTALRLRLEQAQEIAGDDNPAVAEALNASRTETDRLQEMVEQLLALSRLEGSSTMTVTVDASVIVRSRIAMWESLAAEHGVTVSIEGLATAPCVALDGALEQIVDNYIDNALTVAPKNSVIAIEVHRSQNHIVIDVIDQGPGLTDEQRVLAFERFWRGSHTENAEGTGLGLAIVRQLAIASGGTAELLPRSDGQTGLTARATLLAR</sequence>
<dbReference type="Gene3D" id="3.30.565.10">
    <property type="entry name" value="Histidine kinase-like ATPase, C-terminal domain"/>
    <property type="match status" value="1"/>
</dbReference>
<dbReference type="SUPFAM" id="SSF103190">
    <property type="entry name" value="Sensory domain-like"/>
    <property type="match status" value="1"/>
</dbReference>
<evidence type="ECO:0000259" key="13">
    <source>
        <dbReference type="PROSITE" id="PS50109"/>
    </source>
</evidence>
<keyword evidence="4" id="KW-1003">Cell membrane</keyword>
<dbReference type="CDD" id="cd00082">
    <property type="entry name" value="HisKA"/>
    <property type="match status" value="1"/>
</dbReference>
<evidence type="ECO:0000256" key="11">
    <source>
        <dbReference type="ARBA" id="ARBA00023136"/>
    </source>
</evidence>
<dbReference type="InterPro" id="IPR004358">
    <property type="entry name" value="Sig_transdc_His_kin-like_C"/>
</dbReference>
<feature type="transmembrane region" description="Helical" evidence="12">
    <location>
        <begin position="169"/>
        <end position="192"/>
    </location>
</feature>
<dbReference type="CDD" id="cd06225">
    <property type="entry name" value="HAMP"/>
    <property type="match status" value="1"/>
</dbReference>
<accession>A0A6J6HNS3</accession>
<evidence type="ECO:0000256" key="5">
    <source>
        <dbReference type="ARBA" id="ARBA00022553"/>
    </source>
</evidence>
<dbReference type="SUPFAM" id="SSF158472">
    <property type="entry name" value="HAMP domain-like"/>
    <property type="match status" value="1"/>
</dbReference>
<evidence type="ECO:0000256" key="12">
    <source>
        <dbReference type="SAM" id="Phobius"/>
    </source>
</evidence>
<keyword evidence="8" id="KW-0418">Kinase</keyword>
<evidence type="ECO:0000256" key="8">
    <source>
        <dbReference type="ARBA" id="ARBA00022777"/>
    </source>
</evidence>
<dbReference type="InterPro" id="IPR003594">
    <property type="entry name" value="HATPase_dom"/>
</dbReference>
<evidence type="ECO:0000256" key="9">
    <source>
        <dbReference type="ARBA" id="ARBA00022989"/>
    </source>
</evidence>
<dbReference type="CDD" id="cd00075">
    <property type="entry name" value="HATPase"/>
    <property type="match status" value="1"/>
</dbReference>
<keyword evidence="5" id="KW-0597">Phosphoprotein</keyword>
<dbReference type="Gene3D" id="3.30.450.20">
    <property type="entry name" value="PAS domain"/>
    <property type="match status" value="1"/>
</dbReference>
<dbReference type="EC" id="2.7.13.3" evidence="3"/>
<keyword evidence="11 12" id="KW-0472">Membrane</keyword>
<keyword evidence="6" id="KW-0808">Transferase</keyword>
<evidence type="ECO:0000256" key="4">
    <source>
        <dbReference type="ARBA" id="ARBA00022475"/>
    </source>
</evidence>
<dbReference type="Gene3D" id="1.10.287.130">
    <property type="match status" value="1"/>
</dbReference>
<dbReference type="InterPro" id="IPR036890">
    <property type="entry name" value="HATPase_C_sf"/>
</dbReference>
<evidence type="ECO:0000256" key="3">
    <source>
        <dbReference type="ARBA" id="ARBA00012438"/>
    </source>
</evidence>
<dbReference type="SMART" id="SM00388">
    <property type="entry name" value="HisKA"/>
    <property type="match status" value="1"/>
</dbReference>
<dbReference type="InterPro" id="IPR003660">
    <property type="entry name" value="HAMP_dom"/>
</dbReference>
<dbReference type="EMBL" id="CAEZUZ010000049">
    <property type="protein sequence ID" value="CAB4613429.1"/>
    <property type="molecule type" value="Genomic_DNA"/>
</dbReference>
<dbReference type="PANTHER" id="PTHR45436">
    <property type="entry name" value="SENSOR HISTIDINE KINASE YKOH"/>
    <property type="match status" value="1"/>
</dbReference>
<evidence type="ECO:0000256" key="2">
    <source>
        <dbReference type="ARBA" id="ARBA00004651"/>
    </source>
</evidence>
<dbReference type="Pfam" id="PF02518">
    <property type="entry name" value="HATPase_c"/>
    <property type="match status" value="1"/>
</dbReference>
<name>A0A6J6HNS3_9ZZZZ</name>
<dbReference type="Gene3D" id="6.10.340.10">
    <property type="match status" value="1"/>
</dbReference>
<evidence type="ECO:0000256" key="6">
    <source>
        <dbReference type="ARBA" id="ARBA00022679"/>
    </source>
</evidence>
<dbReference type="PANTHER" id="PTHR45436:SF5">
    <property type="entry name" value="SENSOR HISTIDINE KINASE TRCS"/>
    <property type="match status" value="1"/>
</dbReference>
<evidence type="ECO:0000256" key="7">
    <source>
        <dbReference type="ARBA" id="ARBA00022692"/>
    </source>
</evidence>
<keyword evidence="10" id="KW-0902">Two-component regulatory system</keyword>
<protein>
    <recommendedName>
        <fullName evidence="3">histidine kinase</fullName>
        <ecNumber evidence="3">2.7.13.3</ecNumber>
    </recommendedName>
</protein>
<dbReference type="SUPFAM" id="SSF55874">
    <property type="entry name" value="ATPase domain of HSP90 chaperone/DNA topoisomerase II/histidine kinase"/>
    <property type="match status" value="1"/>
</dbReference>
<dbReference type="Pfam" id="PF00672">
    <property type="entry name" value="HAMP"/>
    <property type="match status" value="1"/>
</dbReference>
<dbReference type="InterPro" id="IPR050428">
    <property type="entry name" value="TCS_sensor_his_kinase"/>
</dbReference>
<dbReference type="PROSITE" id="PS50109">
    <property type="entry name" value="HIS_KIN"/>
    <property type="match status" value="1"/>
</dbReference>
<comment type="subcellular location">
    <subcellularLocation>
        <location evidence="2">Cell membrane</location>
        <topology evidence="2">Multi-pass membrane protein</topology>
    </subcellularLocation>
</comment>
<dbReference type="SMART" id="SM00387">
    <property type="entry name" value="HATPase_c"/>
    <property type="match status" value="1"/>
</dbReference>
<dbReference type="InterPro" id="IPR036097">
    <property type="entry name" value="HisK_dim/P_sf"/>
</dbReference>
<dbReference type="SMART" id="SM00304">
    <property type="entry name" value="HAMP"/>
    <property type="match status" value="1"/>
</dbReference>
<dbReference type="PRINTS" id="PR00344">
    <property type="entry name" value="BCTRLSENSOR"/>
</dbReference>
<dbReference type="PROSITE" id="PS50885">
    <property type="entry name" value="HAMP"/>
    <property type="match status" value="1"/>
</dbReference>
<dbReference type="GO" id="GO:0000155">
    <property type="term" value="F:phosphorelay sensor kinase activity"/>
    <property type="evidence" value="ECO:0007669"/>
    <property type="project" value="InterPro"/>
</dbReference>
<feature type="domain" description="HAMP" evidence="14">
    <location>
        <begin position="189"/>
        <end position="242"/>
    </location>
</feature>
<evidence type="ECO:0000259" key="14">
    <source>
        <dbReference type="PROSITE" id="PS50885"/>
    </source>
</evidence>
<dbReference type="InterPro" id="IPR005467">
    <property type="entry name" value="His_kinase_dom"/>
</dbReference>
<gene>
    <name evidence="15" type="ORF">UFOPK1889_00431</name>
</gene>
<evidence type="ECO:0000313" key="15">
    <source>
        <dbReference type="EMBL" id="CAB4613429.1"/>
    </source>
</evidence>
<dbReference type="InterPro" id="IPR003661">
    <property type="entry name" value="HisK_dim/P_dom"/>
</dbReference>
<reference evidence="15" key="1">
    <citation type="submission" date="2020-05" db="EMBL/GenBank/DDBJ databases">
        <authorList>
            <person name="Chiriac C."/>
            <person name="Salcher M."/>
            <person name="Ghai R."/>
            <person name="Kavagutti S V."/>
        </authorList>
    </citation>
    <scope>NUCLEOTIDE SEQUENCE</scope>
</reference>
<feature type="domain" description="Histidine kinase" evidence="13">
    <location>
        <begin position="250"/>
        <end position="464"/>
    </location>
</feature>
<evidence type="ECO:0000256" key="10">
    <source>
        <dbReference type="ARBA" id="ARBA00023012"/>
    </source>
</evidence>
<keyword evidence="9 12" id="KW-1133">Transmembrane helix</keyword>
<keyword evidence="7 12" id="KW-0812">Transmembrane</keyword>
<dbReference type="SUPFAM" id="SSF47384">
    <property type="entry name" value="Homodimeric domain of signal transducing histidine kinase"/>
    <property type="match status" value="1"/>
</dbReference>
<dbReference type="AlphaFoldDB" id="A0A6J6HNS3"/>